<dbReference type="Proteomes" id="UP001604282">
    <property type="component" value="Unassembled WGS sequence"/>
</dbReference>
<keyword evidence="2" id="KW-1185">Reference proteome</keyword>
<dbReference type="RefSeq" id="WP_392882640.1">
    <property type="nucleotide sequence ID" value="NZ_JBICZW010000010.1"/>
</dbReference>
<gene>
    <name evidence="1" type="ORF">ACGFYS_17675</name>
</gene>
<accession>A0ABW7BWJ1</accession>
<name>A0ABW7BWJ1_9ACTN</name>
<reference evidence="1 2" key="1">
    <citation type="submission" date="2024-10" db="EMBL/GenBank/DDBJ databases">
        <title>The Natural Products Discovery Center: Release of the First 8490 Sequenced Strains for Exploring Actinobacteria Biosynthetic Diversity.</title>
        <authorList>
            <person name="Kalkreuter E."/>
            <person name="Kautsar S.A."/>
            <person name="Yang D."/>
            <person name="Bader C.D."/>
            <person name="Teijaro C.N."/>
            <person name="Fluegel L."/>
            <person name="Davis C.M."/>
            <person name="Simpson J.R."/>
            <person name="Lauterbach L."/>
            <person name="Steele A.D."/>
            <person name="Gui C."/>
            <person name="Meng S."/>
            <person name="Li G."/>
            <person name="Viehrig K."/>
            <person name="Ye F."/>
            <person name="Su P."/>
            <person name="Kiefer A.F."/>
            <person name="Nichols A."/>
            <person name="Cepeda A.J."/>
            <person name="Yan W."/>
            <person name="Fan B."/>
            <person name="Jiang Y."/>
            <person name="Adhikari A."/>
            <person name="Zheng C.-J."/>
            <person name="Schuster L."/>
            <person name="Cowan T.M."/>
            <person name="Smanski M.J."/>
            <person name="Chevrette M.G."/>
            <person name="De Carvalho L.P.S."/>
            <person name="Shen B."/>
        </authorList>
    </citation>
    <scope>NUCLEOTIDE SEQUENCE [LARGE SCALE GENOMIC DNA]</scope>
    <source>
        <strain evidence="1 2">NPDC048229</strain>
    </source>
</reference>
<proteinExistence type="predicted"/>
<evidence type="ECO:0000313" key="1">
    <source>
        <dbReference type="EMBL" id="MFG3190760.1"/>
    </source>
</evidence>
<evidence type="ECO:0000313" key="2">
    <source>
        <dbReference type="Proteomes" id="UP001604282"/>
    </source>
</evidence>
<organism evidence="1 2">
    <name type="scientific">Streptomyces omiyaensis</name>
    <dbReference type="NCBI Taxonomy" id="68247"/>
    <lineage>
        <taxon>Bacteria</taxon>
        <taxon>Bacillati</taxon>
        <taxon>Actinomycetota</taxon>
        <taxon>Actinomycetes</taxon>
        <taxon>Kitasatosporales</taxon>
        <taxon>Streptomycetaceae</taxon>
        <taxon>Streptomyces</taxon>
    </lineage>
</organism>
<sequence>MTINRPGLPGDLPPAETLWARWALVAAFGTTVARESRPSAHRTGHWIDDDGLHLDDGGCTWWVMSRAGEGRYVLYGEDESSGTRWHRPPVDVLAGGPAWLPWEELEDRRSGGELGCVYWYEDGTWARAPYPDGLDDDGLDCGMGELADRAQAARLLVERLAPVDGGPGPEAVLAEAEAGPLRDVDALLARLRDPDGEEPEPATVARALARAGLTPRPAVG</sequence>
<dbReference type="EMBL" id="JBICZW010000010">
    <property type="protein sequence ID" value="MFG3190760.1"/>
    <property type="molecule type" value="Genomic_DNA"/>
</dbReference>
<comment type="caution">
    <text evidence="1">The sequence shown here is derived from an EMBL/GenBank/DDBJ whole genome shotgun (WGS) entry which is preliminary data.</text>
</comment>
<protein>
    <submittedName>
        <fullName evidence="1">Uncharacterized protein</fullName>
    </submittedName>
</protein>